<keyword evidence="3" id="KW-1133">Transmembrane helix</keyword>
<feature type="region of interest" description="Disordered" evidence="2">
    <location>
        <begin position="1"/>
        <end position="28"/>
    </location>
</feature>
<feature type="compositionally biased region" description="Basic and acidic residues" evidence="2">
    <location>
        <begin position="1"/>
        <end position="11"/>
    </location>
</feature>
<keyword evidence="3" id="KW-0472">Membrane</keyword>
<dbReference type="InterPro" id="IPR002475">
    <property type="entry name" value="Bcl2-like"/>
</dbReference>
<evidence type="ECO:0000256" key="3">
    <source>
        <dbReference type="SAM" id="Phobius"/>
    </source>
</evidence>
<dbReference type="Proteomes" id="UP001283361">
    <property type="component" value="Unassembled WGS sequence"/>
</dbReference>
<protein>
    <submittedName>
        <fullName evidence="4">Uncharacterized protein</fullName>
    </submittedName>
</protein>
<reference evidence="4" key="1">
    <citation type="journal article" date="2023" name="G3 (Bethesda)">
        <title>A reference genome for the long-term kleptoplast-retaining sea slug Elysia crispata morphotype clarki.</title>
        <authorList>
            <person name="Eastman K.E."/>
            <person name="Pendleton A.L."/>
            <person name="Shaikh M.A."/>
            <person name="Suttiyut T."/>
            <person name="Ogas R."/>
            <person name="Tomko P."/>
            <person name="Gavelis G."/>
            <person name="Widhalm J.R."/>
            <person name="Wisecaver J.H."/>
        </authorList>
    </citation>
    <scope>NUCLEOTIDE SEQUENCE</scope>
    <source>
        <strain evidence="4">ECLA1</strain>
    </source>
</reference>
<evidence type="ECO:0000313" key="5">
    <source>
        <dbReference type="Proteomes" id="UP001283361"/>
    </source>
</evidence>
<comment type="caution">
    <text evidence="4">The sequence shown here is derived from an EMBL/GenBank/DDBJ whole genome shotgun (WGS) entry which is preliminary data.</text>
</comment>
<dbReference type="EMBL" id="JAWDGP010002524">
    <property type="protein sequence ID" value="KAK3782250.1"/>
    <property type="molecule type" value="Genomic_DNA"/>
</dbReference>
<feature type="transmembrane region" description="Helical" evidence="3">
    <location>
        <begin position="179"/>
        <end position="197"/>
    </location>
</feature>
<name>A0AAE1DTZ0_9GAST</name>
<dbReference type="SUPFAM" id="SSF56854">
    <property type="entry name" value="Bcl-2 inhibitors of programmed cell death"/>
    <property type="match status" value="1"/>
</dbReference>
<keyword evidence="5" id="KW-1185">Reference proteome</keyword>
<proteinExistence type="predicted"/>
<accession>A0AAE1DTZ0</accession>
<evidence type="ECO:0000313" key="4">
    <source>
        <dbReference type="EMBL" id="KAK3782250.1"/>
    </source>
</evidence>
<dbReference type="GO" id="GO:0042981">
    <property type="term" value="P:regulation of apoptotic process"/>
    <property type="evidence" value="ECO:0007669"/>
    <property type="project" value="InterPro"/>
</dbReference>
<dbReference type="AlphaFoldDB" id="A0AAE1DTZ0"/>
<feature type="transmembrane region" description="Helical" evidence="3">
    <location>
        <begin position="209"/>
        <end position="230"/>
    </location>
</feature>
<evidence type="ECO:0000256" key="1">
    <source>
        <dbReference type="ARBA" id="ARBA00022703"/>
    </source>
</evidence>
<sequence>MDNNPRKESRLSVRRQSKTRLDPLHIPPLDTSEPVKYVQQNLCHRKCNHVQTSLRDVEDEGQVLFQNFLKDQIKREPAIAVNDEVFERLSCYNNALWVEDGQALQLKADSFMSTRQRKDIKESSAGVDLSMTHEQFKAYLNQFYFRERAKAREILVLFFLCSDIAIRALRESLELYEKYLTWSLLFIKISVSLWVHQQGGWPAVLKTPVHPIVKICIWMAVSAIALFTIVRLNKWKASGVSL</sequence>
<keyword evidence="1" id="KW-0053">Apoptosis</keyword>
<dbReference type="Gene3D" id="1.10.437.10">
    <property type="entry name" value="Blc2-like"/>
    <property type="match status" value="1"/>
</dbReference>
<evidence type="ECO:0000256" key="2">
    <source>
        <dbReference type="SAM" id="MobiDB-lite"/>
    </source>
</evidence>
<dbReference type="InterPro" id="IPR036834">
    <property type="entry name" value="Bcl-2-like_sf"/>
</dbReference>
<dbReference type="GO" id="GO:0006915">
    <property type="term" value="P:apoptotic process"/>
    <property type="evidence" value="ECO:0007669"/>
    <property type="project" value="UniProtKB-KW"/>
</dbReference>
<gene>
    <name evidence="4" type="ORF">RRG08_048708</name>
</gene>
<organism evidence="4 5">
    <name type="scientific">Elysia crispata</name>
    <name type="common">lettuce slug</name>
    <dbReference type="NCBI Taxonomy" id="231223"/>
    <lineage>
        <taxon>Eukaryota</taxon>
        <taxon>Metazoa</taxon>
        <taxon>Spiralia</taxon>
        <taxon>Lophotrochozoa</taxon>
        <taxon>Mollusca</taxon>
        <taxon>Gastropoda</taxon>
        <taxon>Heterobranchia</taxon>
        <taxon>Euthyneura</taxon>
        <taxon>Panpulmonata</taxon>
        <taxon>Sacoglossa</taxon>
        <taxon>Placobranchoidea</taxon>
        <taxon>Plakobranchidae</taxon>
        <taxon>Elysia</taxon>
    </lineage>
</organism>
<dbReference type="PROSITE" id="PS50062">
    <property type="entry name" value="BCL2_FAMILY"/>
    <property type="match status" value="1"/>
</dbReference>
<keyword evidence="3" id="KW-0812">Transmembrane</keyword>